<evidence type="ECO:0000313" key="2">
    <source>
        <dbReference type="Proteomes" id="UP001190700"/>
    </source>
</evidence>
<evidence type="ECO:0000313" key="1">
    <source>
        <dbReference type="EMBL" id="KAK3270100.1"/>
    </source>
</evidence>
<reference evidence="1 2" key="1">
    <citation type="journal article" date="2015" name="Genome Biol. Evol.">
        <title>Comparative Genomics of a Bacterivorous Green Alga Reveals Evolutionary Causalities and Consequences of Phago-Mixotrophic Mode of Nutrition.</title>
        <authorList>
            <person name="Burns J.A."/>
            <person name="Paasch A."/>
            <person name="Narechania A."/>
            <person name="Kim E."/>
        </authorList>
    </citation>
    <scope>NUCLEOTIDE SEQUENCE [LARGE SCALE GENOMIC DNA]</scope>
    <source>
        <strain evidence="1 2">PLY_AMNH</strain>
    </source>
</reference>
<gene>
    <name evidence="1" type="ORF">CYMTET_21488</name>
</gene>
<name>A0AAE0G235_9CHLO</name>
<sequence>MSKKGVPRARSACKTRNNALQTTFSLANRTPGSASKGVYASLEHIIHGFVGMKQSAKDPAGTAYTAEVMRRGAAKYGVEQYKSILRSSRHAPEASSPRKWKLSVASGNHSEFLSVVAAMTADE</sequence>
<protein>
    <submittedName>
        <fullName evidence="1">Uncharacterized protein</fullName>
    </submittedName>
</protein>
<dbReference type="AlphaFoldDB" id="A0AAE0G235"/>
<keyword evidence="2" id="KW-1185">Reference proteome</keyword>
<accession>A0AAE0G235</accession>
<organism evidence="1 2">
    <name type="scientific">Cymbomonas tetramitiformis</name>
    <dbReference type="NCBI Taxonomy" id="36881"/>
    <lineage>
        <taxon>Eukaryota</taxon>
        <taxon>Viridiplantae</taxon>
        <taxon>Chlorophyta</taxon>
        <taxon>Pyramimonadophyceae</taxon>
        <taxon>Pyramimonadales</taxon>
        <taxon>Pyramimonadaceae</taxon>
        <taxon>Cymbomonas</taxon>
    </lineage>
</organism>
<comment type="caution">
    <text evidence="1">The sequence shown here is derived from an EMBL/GenBank/DDBJ whole genome shotgun (WGS) entry which is preliminary data.</text>
</comment>
<proteinExistence type="predicted"/>
<dbReference type="Proteomes" id="UP001190700">
    <property type="component" value="Unassembled WGS sequence"/>
</dbReference>
<dbReference type="EMBL" id="LGRX02010572">
    <property type="protein sequence ID" value="KAK3270100.1"/>
    <property type="molecule type" value="Genomic_DNA"/>
</dbReference>